<comment type="caution">
    <text evidence="3">The sequence shown here is derived from an EMBL/GenBank/DDBJ whole genome shotgun (WGS) entry which is preliminary data.</text>
</comment>
<evidence type="ECO:0000313" key="4">
    <source>
        <dbReference type="Proteomes" id="UP000239425"/>
    </source>
</evidence>
<dbReference type="GO" id="GO:0009279">
    <property type="term" value="C:cell outer membrane"/>
    <property type="evidence" value="ECO:0007669"/>
    <property type="project" value="TreeGrafter"/>
</dbReference>
<dbReference type="Pfam" id="PF04453">
    <property type="entry name" value="LptD"/>
    <property type="match status" value="1"/>
</dbReference>
<feature type="domain" description="LPS-assembly protein LptD central" evidence="2">
    <location>
        <begin position="190"/>
        <end position="284"/>
    </location>
</feature>
<organism evidence="3 4">
    <name type="scientific">Holospora curviuscula</name>
    <dbReference type="NCBI Taxonomy" id="1082868"/>
    <lineage>
        <taxon>Bacteria</taxon>
        <taxon>Pseudomonadati</taxon>
        <taxon>Pseudomonadota</taxon>
        <taxon>Alphaproteobacteria</taxon>
        <taxon>Holosporales</taxon>
        <taxon>Holosporaceae</taxon>
        <taxon>Holospora</taxon>
    </lineage>
</organism>
<dbReference type="OrthoDB" id="9760225at2"/>
<dbReference type="GO" id="GO:1990351">
    <property type="term" value="C:transporter complex"/>
    <property type="evidence" value="ECO:0007669"/>
    <property type="project" value="TreeGrafter"/>
</dbReference>
<feature type="domain" description="LptD C-terminal" evidence="1">
    <location>
        <begin position="292"/>
        <end position="607"/>
    </location>
</feature>
<dbReference type="AlphaFoldDB" id="A0A2S5R9B2"/>
<dbReference type="Proteomes" id="UP000239425">
    <property type="component" value="Unassembled WGS sequence"/>
</dbReference>
<evidence type="ECO:0000313" key="3">
    <source>
        <dbReference type="EMBL" id="PPE03904.1"/>
    </source>
</evidence>
<keyword evidence="4" id="KW-1185">Reference proteome</keyword>
<protein>
    <submittedName>
        <fullName evidence="3">LPS-assembly protein LptD</fullName>
    </submittedName>
</protein>
<dbReference type="InterPro" id="IPR050218">
    <property type="entry name" value="LptD"/>
</dbReference>
<dbReference type="PANTHER" id="PTHR30189">
    <property type="entry name" value="LPS-ASSEMBLY PROTEIN"/>
    <property type="match status" value="1"/>
</dbReference>
<sequence>MVSCLFKVGILLYYADFAFAIFSIQPTLRYRPHIQDWKLHQDSPFLVELQEGGYDDTHHILKVSGLCTVRKGNIQLECKNLVYDQAKSKVFVWKAHLKDSSGDRIFFEKGVLNPTLTTGTLNDVRMLTYLRERITARKIIKSSEEKIRGEHISYTPCYACKDKLETPLWSLHSSIVEQNQQTSETEYTDTTLKLKGIPLLYIPYFYLPTRPRSGILAPYMGANVGAGFYTGLPYYYRINPHQDLKITPFYMTKGGGMLASDYRRRFFQGELRVSGAANSAPKQQTVDHQAFRGYGALDLETHFSPYWRFFMHEYSVSDRTFFTTRPFFGFTSAPYLESKSGVEGFYPKHWVSLRTLRYQNLSLDDVTQGSCAVAPELKYCYKSELFHKRLATDIEIGSVSLYRKEGTQMQRASLDTMLETHYLTPQGVQFHGSARLGQAVYSAQLRSFALRESPIYTPFEPVYVRPEHANVSYPVPINTHYYRVFPEAEGSARYPFILGWRWIITPIIQGVAAPSGINSWRIPNQDSENAQFHDGNLLAHSRFPGLDRVDDGSRINYAVQIQGKVNNTQHIEGYIGQRYSITKPALELGSVGIPKGFSDVVGRVSWNGPWAKLLYRFRAQVPQLRSQVHMVGGTVGTPVLECSGSYVFVAIDLKERAPFYRTLAHQATLQIKTNLLTRHWHVRAFITQNFKKNSVYIPEFYTHQRRFNRPLNQGVGLGYENECFLLDLFVQYSRYRMAADLRPGISFGISINFKQLGQIRTKKQLFSRNPDARQADRPPLSPVSGIEAFFPM</sequence>
<dbReference type="GO" id="GO:0061024">
    <property type="term" value="P:membrane organization"/>
    <property type="evidence" value="ECO:0007669"/>
    <property type="project" value="InterPro"/>
</dbReference>
<name>A0A2S5R9B2_9PROT</name>
<dbReference type="InterPro" id="IPR045659">
    <property type="entry name" value="LptD_2"/>
</dbReference>
<reference evidence="3 4" key="1">
    <citation type="submission" date="2017-11" db="EMBL/GenBank/DDBJ databases">
        <title>Comparative genomic analysis of Holospora spp., intranuclear symbionts of paramecia.</title>
        <authorList>
            <person name="Garushyants S.K."/>
            <person name="Beliavskaya A."/>
            <person name="Malko D.B."/>
            <person name="Logacheva M.D."/>
            <person name="Rautian M.S."/>
            <person name="Gelfand M.S."/>
        </authorList>
    </citation>
    <scope>NUCLEOTIDE SEQUENCE [LARGE SCALE GENOMIC DNA]</scope>
    <source>
        <strain evidence="4">02AZ16</strain>
    </source>
</reference>
<gene>
    <name evidence="3" type="ORF">HCUR_00684</name>
</gene>
<dbReference type="InterPro" id="IPR007543">
    <property type="entry name" value="LptD_C"/>
</dbReference>
<proteinExistence type="predicted"/>
<dbReference type="PANTHER" id="PTHR30189:SF1">
    <property type="entry name" value="LPS-ASSEMBLY PROTEIN LPTD"/>
    <property type="match status" value="1"/>
</dbReference>
<evidence type="ECO:0000259" key="2">
    <source>
        <dbReference type="Pfam" id="PF19838"/>
    </source>
</evidence>
<evidence type="ECO:0000259" key="1">
    <source>
        <dbReference type="Pfam" id="PF04453"/>
    </source>
</evidence>
<accession>A0A2S5R9B2</accession>
<dbReference type="EMBL" id="PHHC01000080">
    <property type="protein sequence ID" value="PPE03904.1"/>
    <property type="molecule type" value="Genomic_DNA"/>
</dbReference>
<dbReference type="Pfam" id="PF19838">
    <property type="entry name" value="LptD_2"/>
    <property type="match status" value="1"/>
</dbReference>